<keyword evidence="3" id="KW-1185">Reference proteome</keyword>
<dbReference type="InterPro" id="IPR036291">
    <property type="entry name" value="NAD(P)-bd_dom_sf"/>
</dbReference>
<dbReference type="Gene3D" id="3.40.50.720">
    <property type="entry name" value="NAD(P)-binding Rossmann-like Domain"/>
    <property type="match status" value="1"/>
</dbReference>
<dbReference type="InterPro" id="IPR001509">
    <property type="entry name" value="Epimerase_deHydtase"/>
</dbReference>
<evidence type="ECO:0000259" key="1">
    <source>
        <dbReference type="Pfam" id="PF01370"/>
    </source>
</evidence>
<dbReference type="STRING" id="1220535.IMCC14465_17270"/>
<evidence type="ECO:0000313" key="2">
    <source>
        <dbReference type="EMBL" id="EJW20434.1"/>
    </source>
</evidence>
<proteinExistence type="predicted"/>
<protein>
    <recommendedName>
        <fullName evidence="1">NAD-dependent epimerase/dehydratase domain-containing protein</fullName>
    </recommendedName>
</protein>
<evidence type="ECO:0000313" key="3">
    <source>
        <dbReference type="Proteomes" id="UP000004836"/>
    </source>
</evidence>
<dbReference type="Pfam" id="PF01370">
    <property type="entry name" value="Epimerase"/>
    <property type="match status" value="1"/>
</dbReference>
<comment type="caution">
    <text evidence="2">The sequence shown here is derived from an EMBL/GenBank/DDBJ whole genome shotgun (WGS) entry which is preliminary data.</text>
</comment>
<dbReference type="EMBL" id="ALYF01000010">
    <property type="protein sequence ID" value="EJW20434.1"/>
    <property type="molecule type" value="Genomic_DNA"/>
</dbReference>
<dbReference type="SUPFAM" id="SSF51735">
    <property type="entry name" value="NAD(P)-binding Rossmann-fold domains"/>
    <property type="match status" value="1"/>
</dbReference>
<organism evidence="2 3">
    <name type="scientific">alpha proteobacterium IMCC14465</name>
    <dbReference type="NCBI Taxonomy" id="1220535"/>
    <lineage>
        <taxon>Bacteria</taxon>
        <taxon>Pseudomonadati</taxon>
        <taxon>Pseudomonadota</taxon>
        <taxon>Alphaproteobacteria</taxon>
        <taxon>PS1 clade</taxon>
    </lineage>
</organism>
<dbReference type="eggNOG" id="COG0451">
    <property type="taxonomic scope" value="Bacteria"/>
</dbReference>
<accession>J9DXM4</accession>
<dbReference type="OrthoDB" id="9787292at2"/>
<name>J9DXM4_9PROT</name>
<dbReference type="AlphaFoldDB" id="J9DXM4"/>
<reference evidence="2 3" key="1">
    <citation type="journal article" date="2012" name="J. Bacteriol.">
        <title>Genome Sequence of Strain IMCC14465, Isolated from the East Sea, Belonging to the PS1 Clade of Alphaproteobacteria.</title>
        <authorList>
            <person name="Yang S.J."/>
            <person name="Kang I."/>
            <person name="Cho J.C."/>
        </authorList>
    </citation>
    <scope>NUCLEOTIDE SEQUENCE [LARGE SCALE GENOMIC DNA]</scope>
    <source>
        <strain evidence="2 3">IMCC14465</strain>
    </source>
</reference>
<feature type="domain" description="NAD-dependent epimerase/dehydratase" evidence="1">
    <location>
        <begin position="4"/>
        <end position="163"/>
    </location>
</feature>
<sequence length="297" mass="32368">MKTLIVGGTGLVGAETARLMASKGHEVTLMSRKATSNPALSEFPHIAFDYINEDITLETLNAFDWLVFAAGADIRMLPEGVSDETFFMHTNGVRVPYFFEQAAKSNISKAVYVGTFYPVVASEKIETSAYVRSRYEADKALRAFSSPDFEIVCLDAPYIIGQFPGIDTPHLEGLTMYAAGKLEGVPLIAPSGGVNHISSLSVAEAVLGGFTSGEAGKAYLIGDENLTWKEYFELFCEAVGNPQDLDVMTDAHPMLPDIILYAGRNATVSYEPENGELNYGRNRIKETIQNVVSSYMS</sequence>
<gene>
    <name evidence="2" type="ORF">IMCC14465_17270</name>
</gene>
<dbReference type="Proteomes" id="UP000004836">
    <property type="component" value="Unassembled WGS sequence"/>
</dbReference>